<feature type="non-terminal residue" evidence="1">
    <location>
        <position position="1"/>
    </location>
</feature>
<dbReference type="AlphaFoldDB" id="X0YQZ2"/>
<organism evidence="1">
    <name type="scientific">marine sediment metagenome</name>
    <dbReference type="NCBI Taxonomy" id="412755"/>
    <lineage>
        <taxon>unclassified sequences</taxon>
        <taxon>metagenomes</taxon>
        <taxon>ecological metagenomes</taxon>
    </lineage>
</organism>
<comment type="caution">
    <text evidence="1">The sequence shown here is derived from an EMBL/GenBank/DDBJ whole genome shotgun (WGS) entry which is preliminary data.</text>
</comment>
<protein>
    <submittedName>
        <fullName evidence="1">Uncharacterized protein</fullName>
    </submittedName>
</protein>
<reference evidence="1" key="1">
    <citation type="journal article" date="2014" name="Front. Microbiol.">
        <title>High frequency of phylogenetically diverse reductive dehalogenase-homologous genes in deep subseafloor sedimentary metagenomes.</title>
        <authorList>
            <person name="Kawai M."/>
            <person name="Futagami T."/>
            <person name="Toyoda A."/>
            <person name="Takaki Y."/>
            <person name="Nishi S."/>
            <person name="Hori S."/>
            <person name="Arai W."/>
            <person name="Tsubouchi T."/>
            <person name="Morono Y."/>
            <person name="Uchiyama I."/>
            <person name="Ito T."/>
            <person name="Fujiyama A."/>
            <person name="Inagaki F."/>
            <person name="Takami H."/>
        </authorList>
    </citation>
    <scope>NUCLEOTIDE SEQUENCE</scope>
    <source>
        <strain evidence="1">Expedition CK06-06</strain>
    </source>
</reference>
<name>X0YQZ2_9ZZZZ</name>
<sequence>LGYADGKIDFQQFLPSEDEIAKIAELFKGETIGSSYGINWCNSCNQERTPNSIGYCDICGREVRLLTLAKAISKRIRSDI</sequence>
<evidence type="ECO:0000313" key="1">
    <source>
        <dbReference type="EMBL" id="GAG39126.1"/>
    </source>
</evidence>
<dbReference type="EMBL" id="BARS01042070">
    <property type="protein sequence ID" value="GAG39126.1"/>
    <property type="molecule type" value="Genomic_DNA"/>
</dbReference>
<gene>
    <name evidence="1" type="ORF">S01H1_63884</name>
</gene>
<accession>X0YQZ2</accession>
<proteinExistence type="predicted"/>